<proteinExistence type="inferred from homology"/>
<sequence>MTPRLWVEGVSAGPGGARAVLTGVSLEVRAGEVVALLGANGCGKTTLLRTLMGLLPERAGRTLLDGAPLGRGAAARAAAGVALAFQNPDDQLFGATLDEDVASGPRAQGLREVEVSARVTAALASVGLQGLGAREVEQLSFGEKKRACLAGVLALKPRVLLLDEPTAGLDPVGEREAAGLLRRVARETEAAVLVATHAVDEVPLFADRVAILGEGTLLAFGPPERAFADADLLTRARLRPPAAMELWERLGVPVLPAPLTLDAAAERLRPLLEARS</sequence>
<keyword evidence="3" id="KW-0547">Nucleotide-binding</keyword>
<evidence type="ECO:0000256" key="4">
    <source>
        <dbReference type="ARBA" id="ARBA00022840"/>
    </source>
</evidence>
<dbReference type="InterPro" id="IPR015856">
    <property type="entry name" value="ABC_transpr_CbiO/EcfA_su"/>
</dbReference>
<evidence type="ECO:0000256" key="3">
    <source>
        <dbReference type="ARBA" id="ARBA00022741"/>
    </source>
</evidence>
<gene>
    <name evidence="6" type="ORF">HG543_16610</name>
</gene>
<dbReference type="CDD" id="cd03225">
    <property type="entry name" value="ABC_cobalt_CbiO_domain1"/>
    <property type="match status" value="1"/>
</dbReference>
<dbReference type="InterPro" id="IPR003593">
    <property type="entry name" value="AAA+_ATPase"/>
</dbReference>
<dbReference type="GO" id="GO:0005524">
    <property type="term" value="F:ATP binding"/>
    <property type="evidence" value="ECO:0007669"/>
    <property type="project" value="UniProtKB-KW"/>
</dbReference>
<reference evidence="6 7" key="1">
    <citation type="submission" date="2020-04" db="EMBL/GenBank/DDBJ databases">
        <title>Draft genome of Pyxidicoccus fallax type strain.</title>
        <authorList>
            <person name="Whitworth D.E."/>
        </authorList>
    </citation>
    <scope>NUCLEOTIDE SEQUENCE [LARGE SCALE GENOMIC DNA]</scope>
    <source>
        <strain evidence="6 7">DSM 14698</strain>
    </source>
</reference>
<dbReference type="InterPro" id="IPR027417">
    <property type="entry name" value="P-loop_NTPase"/>
</dbReference>
<dbReference type="Proteomes" id="UP000518300">
    <property type="component" value="Unassembled WGS sequence"/>
</dbReference>
<comment type="caution">
    <text evidence="6">The sequence shown here is derived from an EMBL/GenBank/DDBJ whole genome shotgun (WGS) entry which is preliminary data.</text>
</comment>
<dbReference type="InterPro" id="IPR003439">
    <property type="entry name" value="ABC_transporter-like_ATP-bd"/>
</dbReference>
<dbReference type="Gene3D" id="3.40.50.300">
    <property type="entry name" value="P-loop containing nucleotide triphosphate hydrolases"/>
    <property type="match status" value="1"/>
</dbReference>
<dbReference type="AlphaFoldDB" id="A0A848LDE3"/>
<protein>
    <submittedName>
        <fullName evidence="6">ABC transporter ATP-binding protein</fullName>
    </submittedName>
</protein>
<organism evidence="6 7">
    <name type="scientific">Pyxidicoccus fallax</name>
    <dbReference type="NCBI Taxonomy" id="394095"/>
    <lineage>
        <taxon>Bacteria</taxon>
        <taxon>Pseudomonadati</taxon>
        <taxon>Myxococcota</taxon>
        <taxon>Myxococcia</taxon>
        <taxon>Myxococcales</taxon>
        <taxon>Cystobacterineae</taxon>
        <taxon>Myxococcaceae</taxon>
        <taxon>Pyxidicoccus</taxon>
    </lineage>
</organism>
<dbReference type="GO" id="GO:0042626">
    <property type="term" value="F:ATPase-coupled transmembrane transporter activity"/>
    <property type="evidence" value="ECO:0007669"/>
    <property type="project" value="TreeGrafter"/>
</dbReference>
<dbReference type="PANTHER" id="PTHR43553:SF24">
    <property type="entry name" value="ENERGY-COUPLING FACTOR TRANSPORTER ATP-BINDING PROTEIN ECFA1"/>
    <property type="match status" value="1"/>
</dbReference>
<dbReference type="GO" id="GO:0043190">
    <property type="term" value="C:ATP-binding cassette (ABC) transporter complex"/>
    <property type="evidence" value="ECO:0007669"/>
    <property type="project" value="TreeGrafter"/>
</dbReference>
<dbReference type="GO" id="GO:0016887">
    <property type="term" value="F:ATP hydrolysis activity"/>
    <property type="evidence" value="ECO:0007669"/>
    <property type="project" value="InterPro"/>
</dbReference>
<accession>A0A848LDE3</accession>
<evidence type="ECO:0000313" key="7">
    <source>
        <dbReference type="Proteomes" id="UP000518300"/>
    </source>
</evidence>
<feature type="domain" description="ABC transporter" evidence="5">
    <location>
        <begin position="5"/>
        <end position="239"/>
    </location>
</feature>
<keyword evidence="2" id="KW-0813">Transport</keyword>
<dbReference type="SMART" id="SM00382">
    <property type="entry name" value="AAA"/>
    <property type="match status" value="1"/>
</dbReference>
<evidence type="ECO:0000259" key="5">
    <source>
        <dbReference type="PROSITE" id="PS50893"/>
    </source>
</evidence>
<comment type="similarity">
    <text evidence="1">Belongs to the ABC transporter superfamily.</text>
</comment>
<evidence type="ECO:0000313" key="6">
    <source>
        <dbReference type="EMBL" id="NMO16466.1"/>
    </source>
</evidence>
<dbReference type="PROSITE" id="PS00211">
    <property type="entry name" value="ABC_TRANSPORTER_1"/>
    <property type="match status" value="1"/>
</dbReference>
<dbReference type="Pfam" id="PF00005">
    <property type="entry name" value="ABC_tran"/>
    <property type="match status" value="1"/>
</dbReference>
<keyword evidence="4 6" id="KW-0067">ATP-binding</keyword>
<evidence type="ECO:0000256" key="2">
    <source>
        <dbReference type="ARBA" id="ARBA00022448"/>
    </source>
</evidence>
<dbReference type="RefSeq" id="WP_169345757.1">
    <property type="nucleotide sequence ID" value="NZ_JABBJJ010000068.1"/>
</dbReference>
<dbReference type="InterPro" id="IPR050095">
    <property type="entry name" value="ECF_ABC_transporter_ATP-bd"/>
</dbReference>
<dbReference type="PROSITE" id="PS50893">
    <property type="entry name" value="ABC_TRANSPORTER_2"/>
    <property type="match status" value="1"/>
</dbReference>
<keyword evidence="7" id="KW-1185">Reference proteome</keyword>
<evidence type="ECO:0000256" key="1">
    <source>
        <dbReference type="ARBA" id="ARBA00005417"/>
    </source>
</evidence>
<name>A0A848LDE3_9BACT</name>
<dbReference type="EMBL" id="JABBJJ010000068">
    <property type="protein sequence ID" value="NMO16466.1"/>
    <property type="molecule type" value="Genomic_DNA"/>
</dbReference>
<dbReference type="SUPFAM" id="SSF52540">
    <property type="entry name" value="P-loop containing nucleoside triphosphate hydrolases"/>
    <property type="match status" value="1"/>
</dbReference>
<dbReference type="PANTHER" id="PTHR43553">
    <property type="entry name" value="HEAVY METAL TRANSPORTER"/>
    <property type="match status" value="1"/>
</dbReference>
<dbReference type="InterPro" id="IPR017871">
    <property type="entry name" value="ABC_transporter-like_CS"/>
</dbReference>